<accession>A0A4U5M238</accession>
<name>A0A4U5M238_STECR</name>
<evidence type="ECO:0000313" key="2">
    <source>
        <dbReference type="Proteomes" id="UP000298663"/>
    </source>
</evidence>
<dbReference type="AlphaFoldDB" id="A0A4U5M238"/>
<dbReference type="Proteomes" id="UP000298663">
    <property type="component" value="Unassembled WGS sequence"/>
</dbReference>
<evidence type="ECO:0000313" key="1">
    <source>
        <dbReference type="EMBL" id="TKR62750.1"/>
    </source>
</evidence>
<protein>
    <submittedName>
        <fullName evidence="1">Uncharacterized protein</fullName>
    </submittedName>
</protein>
<reference evidence="1 2" key="2">
    <citation type="journal article" date="2019" name="G3 (Bethesda)">
        <title>Hybrid Assembly of the Genome of the Entomopathogenic Nematode Steinernema carpocapsae Identifies the X-Chromosome.</title>
        <authorList>
            <person name="Serra L."/>
            <person name="Macchietto M."/>
            <person name="Macias-Munoz A."/>
            <person name="McGill C.J."/>
            <person name="Rodriguez I.M."/>
            <person name="Rodriguez B."/>
            <person name="Murad R."/>
            <person name="Mortazavi A."/>
        </authorList>
    </citation>
    <scope>NUCLEOTIDE SEQUENCE [LARGE SCALE GENOMIC DNA]</scope>
    <source>
        <strain evidence="1 2">ALL</strain>
    </source>
</reference>
<comment type="caution">
    <text evidence="1">The sequence shown here is derived from an EMBL/GenBank/DDBJ whole genome shotgun (WGS) entry which is preliminary data.</text>
</comment>
<dbReference type="EMBL" id="AZBU02000010">
    <property type="protein sequence ID" value="TKR62750.1"/>
    <property type="molecule type" value="Genomic_DNA"/>
</dbReference>
<gene>
    <name evidence="1" type="ORF">L596_026669</name>
</gene>
<organism evidence="1 2">
    <name type="scientific">Steinernema carpocapsae</name>
    <name type="common">Entomopathogenic nematode</name>
    <dbReference type="NCBI Taxonomy" id="34508"/>
    <lineage>
        <taxon>Eukaryota</taxon>
        <taxon>Metazoa</taxon>
        <taxon>Ecdysozoa</taxon>
        <taxon>Nematoda</taxon>
        <taxon>Chromadorea</taxon>
        <taxon>Rhabditida</taxon>
        <taxon>Tylenchina</taxon>
        <taxon>Panagrolaimomorpha</taxon>
        <taxon>Strongyloidoidea</taxon>
        <taxon>Steinernematidae</taxon>
        <taxon>Steinernema</taxon>
    </lineage>
</organism>
<sequence length="115" mass="13029">MDGIRIIGRRSNACLRGVTKVKDITEAAARRKLTLLRGWPTPATTSGPHALKHGFLRQHDPKETRWADEFAKKLGTKNCQKSSVQHCLPRLHIRTTLLAPTRQHENRIVQGKIHV</sequence>
<proteinExistence type="predicted"/>
<keyword evidence="2" id="KW-1185">Reference proteome</keyword>
<reference evidence="1 2" key="1">
    <citation type="journal article" date="2015" name="Genome Biol.">
        <title>Comparative genomics of Steinernema reveals deeply conserved gene regulatory networks.</title>
        <authorList>
            <person name="Dillman A.R."/>
            <person name="Macchietto M."/>
            <person name="Porter C.F."/>
            <person name="Rogers A."/>
            <person name="Williams B."/>
            <person name="Antoshechkin I."/>
            <person name="Lee M.M."/>
            <person name="Goodwin Z."/>
            <person name="Lu X."/>
            <person name="Lewis E.E."/>
            <person name="Goodrich-Blair H."/>
            <person name="Stock S.P."/>
            <person name="Adams B.J."/>
            <person name="Sternberg P.W."/>
            <person name="Mortazavi A."/>
        </authorList>
    </citation>
    <scope>NUCLEOTIDE SEQUENCE [LARGE SCALE GENOMIC DNA]</scope>
    <source>
        <strain evidence="1 2">ALL</strain>
    </source>
</reference>